<reference evidence="2" key="1">
    <citation type="submission" date="2016-07" db="EMBL/GenBank/DDBJ databases">
        <authorList>
            <person name="Florea S."/>
            <person name="Webb J.S."/>
            <person name="Jaromczyk J."/>
            <person name="Schardl C.L."/>
        </authorList>
    </citation>
    <scope>NUCLEOTIDE SEQUENCE [LARGE SCALE GENOMIC DNA]</scope>
    <source>
        <strain evidence="2">Z6</strain>
    </source>
</reference>
<gene>
    <name evidence="1" type="ORF">U472_10215</name>
</gene>
<protein>
    <recommendedName>
        <fullName evidence="3">DUF3795 domain-containing protein</fullName>
    </recommendedName>
</protein>
<keyword evidence="2" id="KW-1185">Reference proteome</keyword>
<evidence type="ECO:0008006" key="3">
    <source>
        <dbReference type="Google" id="ProtNLM"/>
    </source>
</evidence>
<dbReference type="RefSeq" id="WP_068718129.1">
    <property type="nucleotide sequence ID" value="NZ_LWDV01000009.1"/>
</dbReference>
<accession>A0A1C0A825</accession>
<sequence length="148" mass="16929">MEEIIGCCGHKCNLCLAYRENIASKSDQRRLSEGWLKYFGIDIPADEVYCYGCSIYNEGTKRIDKDCKVRSCTMEKGLENCASCNQYPCTQLLVKMLEYKVILDESSAKIPLEDYQDFIKPYQGKKVLDGLRDNSPSKAKKRLVNGMR</sequence>
<evidence type="ECO:0000313" key="1">
    <source>
        <dbReference type="EMBL" id="OCL26370.1"/>
    </source>
</evidence>
<name>A0A1C0A825_9FIRM</name>
<dbReference type="AlphaFoldDB" id="A0A1C0A825"/>
<dbReference type="EMBL" id="LWDV01000009">
    <property type="protein sequence ID" value="OCL26370.1"/>
    <property type="molecule type" value="Genomic_DNA"/>
</dbReference>
<organism evidence="1 2">
    <name type="scientific">Orenia metallireducens</name>
    <dbReference type="NCBI Taxonomy" id="1413210"/>
    <lineage>
        <taxon>Bacteria</taxon>
        <taxon>Bacillati</taxon>
        <taxon>Bacillota</taxon>
        <taxon>Clostridia</taxon>
        <taxon>Halanaerobiales</taxon>
        <taxon>Halobacteroidaceae</taxon>
        <taxon>Orenia</taxon>
    </lineage>
</organism>
<dbReference type="Proteomes" id="UP000093514">
    <property type="component" value="Unassembled WGS sequence"/>
</dbReference>
<dbReference type="Pfam" id="PF12675">
    <property type="entry name" value="DUF3795"/>
    <property type="match status" value="1"/>
</dbReference>
<evidence type="ECO:0000313" key="2">
    <source>
        <dbReference type="Proteomes" id="UP000093514"/>
    </source>
</evidence>
<proteinExistence type="predicted"/>
<dbReference type="OrthoDB" id="9803966at2"/>
<comment type="caution">
    <text evidence="1">The sequence shown here is derived from an EMBL/GenBank/DDBJ whole genome shotgun (WGS) entry which is preliminary data.</text>
</comment>
<reference evidence="1 2" key="2">
    <citation type="submission" date="2016-08" db="EMBL/GenBank/DDBJ databases">
        <title>Orenia metallireducens sp. nov. strain Z6, a Novel Metal-reducing Firmicute from the Deep Subsurface.</title>
        <authorList>
            <person name="Maxim B.I."/>
            <person name="Kenneth K."/>
            <person name="Flynn T.M."/>
            <person name="Oloughlin E.J."/>
            <person name="Locke R.A."/>
            <person name="Weber J.R."/>
            <person name="Egan S.M."/>
            <person name="Mackie R.I."/>
            <person name="Cann I.K."/>
        </authorList>
    </citation>
    <scope>NUCLEOTIDE SEQUENCE [LARGE SCALE GENOMIC DNA]</scope>
    <source>
        <strain evidence="1 2">Z6</strain>
    </source>
</reference>
<dbReference type="InterPro" id="IPR024227">
    <property type="entry name" value="DUF3795"/>
</dbReference>